<dbReference type="Gene3D" id="1.10.238.20">
    <property type="entry name" value="Pheromone/general odorant binding protein domain"/>
    <property type="match status" value="1"/>
</dbReference>
<evidence type="ECO:0000313" key="1">
    <source>
        <dbReference type="EMBL" id="CAB3372264.1"/>
    </source>
</evidence>
<gene>
    <name evidence="1" type="ORF">CLODIP_2_CD13297</name>
</gene>
<keyword evidence="2" id="KW-1185">Reference proteome</keyword>
<organism evidence="1 2">
    <name type="scientific">Cloeon dipterum</name>
    <dbReference type="NCBI Taxonomy" id="197152"/>
    <lineage>
        <taxon>Eukaryota</taxon>
        <taxon>Metazoa</taxon>
        <taxon>Ecdysozoa</taxon>
        <taxon>Arthropoda</taxon>
        <taxon>Hexapoda</taxon>
        <taxon>Insecta</taxon>
        <taxon>Pterygota</taxon>
        <taxon>Palaeoptera</taxon>
        <taxon>Ephemeroptera</taxon>
        <taxon>Pisciforma</taxon>
        <taxon>Baetidae</taxon>
        <taxon>Cloeon</taxon>
    </lineage>
</organism>
<dbReference type="CDD" id="cd23992">
    <property type="entry name" value="PBP_GOBP"/>
    <property type="match status" value="1"/>
</dbReference>
<dbReference type="Pfam" id="PF01395">
    <property type="entry name" value="PBP_GOBP"/>
    <property type="match status" value="1"/>
</dbReference>
<dbReference type="SUPFAM" id="SSF47565">
    <property type="entry name" value="Insect pheromone/odorant-binding proteins"/>
    <property type="match status" value="1"/>
</dbReference>
<name>A0A8S1CW31_9INSE</name>
<dbReference type="EMBL" id="CADEPI010000071">
    <property type="protein sequence ID" value="CAB3372264.1"/>
    <property type="molecule type" value="Genomic_DNA"/>
</dbReference>
<dbReference type="Proteomes" id="UP000494165">
    <property type="component" value="Unassembled WGS sequence"/>
</dbReference>
<reference evidence="1 2" key="1">
    <citation type="submission" date="2020-04" db="EMBL/GenBank/DDBJ databases">
        <authorList>
            <person name="Alioto T."/>
            <person name="Alioto T."/>
            <person name="Gomez Garrido J."/>
        </authorList>
    </citation>
    <scope>NUCLEOTIDE SEQUENCE [LARGE SCALE GENOMIC DNA]</scope>
</reference>
<evidence type="ECO:0000313" key="2">
    <source>
        <dbReference type="Proteomes" id="UP000494165"/>
    </source>
</evidence>
<sequence>MKELNMKGPADIADLLDKQSDLSETSKCFVKCIAEKMEIFSDNALVESKVLEWIEESKNKNETVAEVEWKIYETCKGISETNECETAAKMLRCGMKVAAENGLH</sequence>
<accession>A0A8S1CW31</accession>
<comment type="caution">
    <text evidence="1">The sequence shown here is derived from an EMBL/GenBank/DDBJ whole genome shotgun (WGS) entry which is preliminary data.</text>
</comment>
<dbReference type="AlphaFoldDB" id="A0A8S1CW31"/>
<dbReference type="GO" id="GO:0005549">
    <property type="term" value="F:odorant binding"/>
    <property type="evidence" value="ECO:0007669"/>
    <property type="project" value="InterPro"/>
</dbReference>
<proteinExistence type="predicted"/>
<protein>
    <submittedName>
        <fullName evidence="1">Uncharacterized protein</fullName>
    </submittedName>
</protein>
<dbReference type="OrthoDB" id="6595846at2759"/>
<dbReference type="InterPro" id="IPR006170">
    <property type="entry name" value="PBP/GOBP"/>
</dbReference>
<dbReference type="InterPro" id="IPR036728">
    <property type="entry name" value="PBP_GOBP_sf"/>
</dbReference>